<evidence type="ECO:0000313" key="4">
    <source>
        <dbReference type="Proteomes" id="UP000190274"/>
    </source>
</evidence>
<protein>
    <submittedName>
        <fullName evidence="3">LADA_0G16600g1_1</fullName>
    </submittedName>
</protein>
<evidence type="ECO:0000256" key="1">
    <source>
        <dbReference type="ARBA" id="ARBA00022898"/>
    </source>
</evidence>
<keyword evidence="4" id="KW-1185">Reference proteome</keyword>
<dbReference type="OrthoDB" id="5978656at2759"/>
<evidence type="ECO:0000259" key="2">
    <source>
        <dbReference type="Pfam" id="PF00266"/>
    </source>
</evidence>
<dbReference type="EMBL" id="LT598457">
    <property type="protein sequence ID" value="SCU95630.1"/>
    <property type="molecule type" value="Genomic_DNA"/>
</dbReference>
<dbReference type="InterPro" id="IPR015421">
    <property type="entry name" value="PyrdxlP-dep_Trfase_major"/>
</dbReference>
<dbReference type="STRING" id="1266660.A0A1G4JX11"/>
<keyword evidence="1" id="KW-0663">Pyridoxal phosphate</keyword>
<dbReference type="Pfam" id="PF00266">
    <property type="entry name" value="Aminotran_5"/>
    <property type="match status" value="1"/>
</dbReference>
<dbReference type="PANTHER" id="PTHR43092">
    <property type="entry name" value="L-CYSTEINE DESULFHYDRASE"/>
    <property type="match status" value="1"/>
</dbReference>
<reference evidence="4" key="1">
    <citation type="submission" date="2016-03" db="EMBL/GenBank/DDBJ databases">
        <authorList>
            <person name="Devillers H."/>
        </authorList>
    </citation>
    <scope>NUCLEOTIDE SEQUENCE [LARGE SCALE GENOMIC DNA]</scope>
</reference>
<dbReference type="PANTHER" id="PTHR43092:SF2">
    <property type="entry name" value="HERCYNYLCYSTEINE SULFOXIDE LYASE"/>
    <property type="match status" value="1"/>
</dbReference>
<dbReference type="Gene3D" id="3.90.1150.10">
    <property type="entry name" value="Aspartate Aminotransferase, domain 1"/>
    <property type="match status" value="1"/>
</dbReference>
<feature type="domain" description="Aminotransferase class V" evidence="2">
    <location>
        <begin position="37"/>
        <end position="328"/>
    </location>
</feature>
<accession>A0A1G4JX11</accession>
<organism evidence="3 4">
    <name type="scientific">Lachancea dasiensis</name>
    <dbReference type="NCBI Taxonomy" id="1072105"/>
    <lineage>
        <taxon>Eukaryota</taxon>
        <taxon>Fungi</taxon>
        <taxon>Dikarya</taxon>
        <taxon>Ascomycota</taxon>
        <taxon>Saccharomycotina</taxon>
        <taxon>Saccharomycetes</taxon>
        <taxon>Saccharomycetales</taxon>
        <taxon>Saccharomycetaceae</taxon>
        <taxon>Lachancea</taxon>
    </lineage>
</organism>
<dbReference type="Gene3D" id="3.40.640.10">
    <property type="entry name" value="Type I PLP-dependent aspartate aminotransferase-like (Major domain)"/>
    <property type="match status" value="1"/>
</dbReference>
<proteinExistence type="predicted"/>
<name>A0A1G4JX11_9SACH</name>
<dbReference type="InterPro" id="IPR015422">
    <property type="entry name" value="PyrdxlP-dep_Trfase_small"/>
</dbReference>
<sequence length="439" mass="51051">MVETSFGHEFRKRYFTLLDPSVIPLNHGSFGTTPTCVIEKQSEISHRHEWYPDHFETFEAEDLYKEQILALGRYIGVDAKNLALVTNATTGVNTVIRSIKWDFSNDKVLLHSTCYQACKNTIKFMAEYYGLRYDVIELNYPLEDNDVLSEFDKRLATGEYRLCMFDMISSMPGLKLPYQELIVLCQKYATLSLLDGAHAAGLVNLSFLNELKPDFMTTNLHKWLSVPKPCGLLYVHEKHHGMIQTCPISWNYSLEACQHIENPKNEQEIQHNEQLLHKKFWFVGTASYSQYFCIKEAIKFRQQICGGEERIHAYQRSLQIQAIKVIKDTFGTGSELLQNEGMTLVTPGMFNLSLPLPEKYECISKKLQQDAFYFRKVKLTCDRIAMERKSYVPFFFHSKKLWFRFSVQIFNEIEDYVRGAQILKAIIFETFDKELSLTV</sequence>
<dbReference type="InterPro" id="IPR000192">
    <property type="entry name" value="Aminotrans_V_dom"/>
</dbReference>
<evidence type="ECO:0000313" key="3">
    <source>
        <dbReference type="EMBL" id="SCU95630.1"/>
    </source>
</evidence>
<dbReference type="AlphaFoldDB" id="A0A1G4JX11"/>
<dbReference type="Proteomes" id="UP000190274">
    <property type="component" value="Chromosome G"/>
</dbReference>
<dbReference type="InterPro" id="IPR015424">
    <property type="entry name" value="PyrdxlP-dep_Trfase"/>
</dbReference>
<dbReference type="SUPFAM" id="SSF53383">
    <property type="entry name" value="PLP-dependent transferases"/>
    <property type="match status" value="1"/>
</dbReference>
<gene>
    <name evidence="3" type="ORF">LADA_0G16600G</name>
</gene>